<sequence>MPPYTMSTINPTLSEPAQAPEPPKLGIFQRIFLGYFQKSFLSAFLL</sequence>
<evidence type="ECO:0000256" key="1">
    <source>
        <dbReference type="SAM" id="MobiDB-lite"/>
    </source>
</evidence>
<organism evidence="2">
    <name type="scientific">Arundo donax</name>
    <name type="common">Giant reed</name>
    <name type="synonym">Donax arundinaceus</name>
    <dbReference type="NCBI Taxonomy" id="35708"/>
    <lineage>
        <taxon>Eukaryota</taxon>
        <taxon>Viridiplantae</taxon>
        <taxon>Streptophyta</taxon>
        <taxon>Embryophyta</taxon>
        <taxon>Tracheophyta</taxon>
        <taxon>Spermatophyta</taxon>
        <taxon>Magnoliopsida</taxon>
        <taxon>Liliopsida</taxon>
        <taxon>Poales</taxon>
        <taxon>Poaceae</taxon>
        <taxon>PACMAD clade</taxon>
        <taxon>Arundinoideae</taxon>
        <taxon>Arundineae</taxon>
        <taxon>Arundo</taxon>
    </lineage>
</organism>
<dbReference type="AlphaFoldDB" id="A0A0A9A986"/>
<protein>
    <submittedName>
        <fullName evidence="2">Uncharacterized protein</fullName>
    </submittedName>
</protein>
<evidence type="ECO:0000313" key="2">
    <source>
        <dbReference type="EMBL" id="JAD45560.1"/>
    </source>
</evidence>
<feature type="compositionally biased region" description="Polar residues" evidence="1">
    <location>
        <begin position="1"/>
        <end position="15"/>
    </location>
</feature>
<accession>A0A0A9A986</accession>
<proteinExistence type="predicted"/>
<reference evidence="2" key="2">
    <citation type="journal article" date="2015" name="Data Brief">
        <title>Shoot transcriptome of the giant reed, Arundo donax.</title>
        <authorList>
            <person name="Barrero R.A."/>
            <person name="Guerrero F.D."/>
            <person name="Moolhuijzen P."/>
            <person name="Goolsby J.A."/>
            <person name="Tidwell J."/>
            <person name="Bellgard S.E."/>
            <person name="Bellgard M.I."/>
        </authorList>
    </citation>
    <scope>NUCLEOTIDE SEQUENCE</scope>
    <source>
        <tissue evidence="2">Shoot tissue taken approximately 20 cm above the soil surface</tissue>
    </source>
</reference>
<name>A0A0A9A986_ARUDO</name>
<dbReference type="EMBL" id="GBRH01252335">
    <property type="protein sequence ID" value="JAD45560.1"/>
    <property type="molecule type" value="Transcribed_RNA"/>
</dbReference>
<reference evidence="2" key="1">
    <citation type="submission" date="2014-09" db="EMBL/GenBank/DDBJ databases">
        <authorList>
            <person name="Magalhaes I.L.F."/>
            <person name="Oliveira U."/>
            <person name="Santos F.R."/>
            <person name="Vidigal T.H.D.A."/>
            <person name="Brescovit A.D."/>
            <person name="Santos A.J."/>
        </authorList>
    </citation>
    <scope>NUCLEOTIDE SEQUENCE</scope>
    <source>
        <tissue evidence="2">Shoot tissue taken approximately 20 cm above the soil surface</tissue>
    </source>
</reference>
<feature type="region of interest" description="Disordered" evidence="1">
    <location>
        <begin position="1"/>
        <end position="20"/>
    </location>
</feature>